<organism evidence="5 6">
    <name type="scientific">Babesia ovis</name>
    <dbReference type="NCBI Taxonomy" id="5869"/>
    <lineage>
        <taxon>Eukaryota</taxon>
        <taxon>Sar</taxon>
        <taxon>Alveolata</taxon>
        <taxon>Apicomplexa</taxon>
        <taxon>Aconoidasida</taxon>
        <taxon>Piroplasmida</taxon>
        <taxon>Babesiidae</taxon>
        <taxon>Babesia</taxon>
    </lineage>
</organism>
<dbReference type="Pfam" id="PF00011">
    <property type="entry name" value="HSP20"/>
    <property type="match status" value="1"/>
</dbReference>
<keyword evidence="6" id="KW-1185">Reference proteome</keyword>
<dbReference type="OrthoDB" id="1431247at2759"/>
<keyword evidence="5" id="KW-0346">Stress response</keyword>
<feature type="domain" description="SHSP" evidence="4">
    <location>
        <begin position="213"/>
        <end position="319"/>
    </location>
</feature>
<gene>
    <name evidence="5" type="ORF">BaOVIS_028400</name>
</gene>
<dbReference type="CDD" id="cd06464">
    <property type="entry name" value="ACD_sHsps-like"/>
    <property type="match status" value="1"/>
</dbReference>
<protein>
    <submittedName>
        <fullName evidence="5">Heat shock protein hsp20, putative</fullName>
    </submittedName>
</protein>
<reference evidence="5" key="1">
    <citation type="submission" date="2019-12" db="EMBL/GenBank/DDBJ databases">
        <title>Genome sequence of Babesia ovis.</title>
        <authorList>
            <person name="Yamagishi J."/>
            <person name="Sevinc F."/>
            <person name="Xuan X."/>
        </authorList>
    </citation>
    <scope>NUCLEOTIDE SEQUENCE</scope>
    <source>
        <strain evidence="5">Selcuk</strain>
    </source>
</reference>
<evidence type="ECO:0000256" key="2">
    <source>
        <dbReference type="RuleBase" id="RU003616"/>
    </source>
</evidence>
<sequence>MTEWDDRGHWNVPIERGSRQRNFVMPPPLRLYNPSKIVGVNKGYTVPKYTFWNPISPASVLKAAYDSILTRPIGNHSDSKTVRDRRCPFDYQSNAFGKYVDGFHKWVFGDGPTEEGVFGDFMDLGRQMISHAWDGLHRAHRSYRPWYDNDLFDEFNRDLSHDVHNYRIAEERGRHRSSGSRMHCPLDKAPGGSNDSGHAQPTPYNGHKLDGIRHTQYSGMGIADTDDDRYYTMTFRLPNVNEENIRIKIYNGVLTVSSNVNSVQHGPDESTMQYSERFHHSVTLPSDAAERQAKAMFRNGTLTIKIPKGYDRTDMRDNL</sequence>
<dbReference type="PROSITE" id="PS01031">
    <property type="entry name" value="SHSP"/>
    <property type="match status" value="1"/>
</dbReference>
<comment type="caution">
    <text evidence="5">The sequence shown here is derived from an EMBL/GenBank/DDBJ whole genome shotgun (WGS) entry which is preliminary data.</text>
</comment>
<dbReference type="EMBL" id="BLIY01000022">
    <property type="protein sequence ID" value="GFE55436.1"/>
    <property type="molecule type" value="Genomic_DNA"/>
</dbReference>
<dbReference type="Gene3D" id="2.60.40.790">
    <property type="match status" value="1"/>
</dbReference>
<proteinExistence type="inferred from homology"/>
<accession>A0A9W5WVZ0</accession>
<dbReference type="InterPro" id="IPR008978">
    <property type="entry name" value="HSP20-like_chaperone"/>
</dbReference>
<evidence type="ECO:0000256" key="3">
    <source>
        <dbReference type="SAM" id="MobiDB-lite"/>
    </source>
</evidence>
<dbReference type="Proteomes" id="UP001057455">
    <property type="component" value="Unassembled WGS sequence"/>
</dbReference>
<dbReference type="SUPFAM" id="SSF49764">
    <property type="entry name" value="HSP20-like chaperones"/>
    <property type="match status" value="1"/>
</dbReference>
<dbReference type="AlphaFoldDB" id="A0A9W5WVZ0"/>
<evidence type="ECO:0000256" key="1">
    <source>
        <dbReference type="PROSITE-ProRule" id="PRU00285"/>
    </source>
</evidence>
<evidence type="ECO:0000259" key="4">
    <source>
        <dbReference type="PROSITE" id="PS01031"/>
    </source>
</evidence>
<evidence type="ECO:0000313" key="5">
    <source>
        <dbReference type="EMBL" id="GFE55436.1"/>
    </source>
</evidence>
<name>A0A9W5WVZ0_BABOV</name>
<feature type="region of interest" description="Disordered" evidence="3">
    <location>
        <begin position="170"/>
        <end position="207"/>
    </location>
</feature>
<feature type="compositionally biased region" description="Polar residues" evidence="3">
    <location>
        <begin position="193"/>
        <end position="203"/>
    </location>
</feature>
<dbReference type="InterPro" id="IPR002068">
    <property type="entry name" value="A-crystallin/Hsp20_dom"/>
</dbReference>
<evidence type="ECO:0000313" key="6">
    <source>
        <dbReference type="Proteomes" id="UP001057455"/>
    </source>
</evidence>
<comment type="similarity">
    <text evidence="1 2">Belongs to the small heat shock protein (HSP20) family.</text>
</comment>